<keyword evidence="2" id="KW-1185">Reference proteome</keyword>
<accession>A0A9Q3B8U9</accession>
<dbReference type="EMBL" id="AVOT02000073">
    <property type="protein sequence ID" value="MBW0460894.1"/>
    <property type="molecule type" value="Genomic_DNA"/>
</dbReference>
<dbReference type="AlphaFoldDB" id="A0A9Q3B8U9"/>
<proteinExistence type="predicted"/>
<dbReference type="OrthoDB" id="2518989at2759"/>
<dbReference type="Proteomes" id="UP000765509">
    <property type="component" value="Unassembled WGS sequence"/>
</dbReference>
<evidence type="ECO:0000313" key="2">
    <source>
        <dbReference type="Proteomes" id="UP000765509"/>
    </source>
</evidence>
<comment type="caution">
    <text evidence="1">The sequence shown here is derived from an EMBL/GenBank/DDBJ whole genome shotgun (WGS) entry which is preliminary data.</text>
</comment>
<gene>
    <name evidence="1" type="ORF">O181_000609</name>
</gene>
<name>A0A9Q3B8U9_9BASI</name>
<reference evidence="1" key="1">
    <citation type="submission" date="2021-03" db="EMBL/GenBank/DDBJ databases">
        <title>Draft genome sequence of rust myrtle Austropuccinia psidii MF-1, a brazilian biotype.</title>
        <authorList>
            <person name="Quecine M.C."/>
            <person name="Pachon D.M.R."/>
            <person name="Bonatelli M.L."/>
            <person name="Correr F.H."/>
            <person name="Franceschini L.M."/>
            <person name="Leite T.F."/>
            <person name="Margarido G.R.A."/>
            <person name="Almeida C.A."/>
            <person name="Ferrarezi J.A."/>
            <person name="Labate C.A."/>
        </authorList>
    </citation>
    <scope>NUCLEOTIDE SEQUENCE</scope>
    <source>
        <strain evidence="1">MF-1</strain>
    </source>
</reference>
<organism evidence="1 2">
    <name type="scientific">Austropuccinia psidii MF-1</name>
    <dbReference type="NCBI Taxonomy" id="1389203"/>
    <lineage>
        <taxon>Eukaryota</taxon>
        <taxon>Fungi</taxon>
        <taxon>Dikarya</taxon>
        <taxon>Basidiomycota</taxon>
        <taxon>Pucciniomycotina</taxon>
        <taxon>Pucciniomycetes</taxon>
        <taxon>Pucciniales</taxon>
        <taxon>Sphaerophragmiaceae</taxon>
        <taxon>Austropuccinia</taxon>
    </lineage>
</organism>
<sequence>MNRSLPLKFRFHYHFHLTPAFVMKSTLKLILCVIYAWAKVIVASVSATMDEFFIQKPPVIPEAQIDEVNFYLNMIAYFDGLKRPSISPVELISMAHQSLSGSNNSEESYNISSNSDQQLKIFKDLTLDVMIPYFIFKAQASLEKVSLSQIEQSEHVKKRKALCSNNKISSVIVHSAPQVVTSNADNDFQVETAKKKFVEYHSRHNFLPFVYYLILGVKGLFTAQKDHRNFSISNSMHILCSFPLIHQHVKPPPPKEPVWKNIFFHLK</sequence>
<evidence type="ECO:0000313" key="1">
    <source>
        <dbReference type="EMBL" id="MBW0460894.1"/>
    </source>
</evidence>
<protein>
    <submittedName>
        <fullName evidence="1">Uncharacterized protein</fullName>
    </submittedName>
</protein>